<gene>
    <name evidence="2" type="ORF">SAMN04324258_0831</name>
</gene>
<feature type="compositionally biased region" description="Low complexity" evidence="1">
    <location>
        <begin position="31"/>
        <end position="42"/>
    </location>
</feature>
<name>A0A1T5IR21_9MICO</name>
<dbReference type="STRING" id="526729.SAMN04324258_0831"/>
<dbReference type="AlphaFoldDB" id="A0A1T5IR21"/>
<feature type="compositionally biased region" description="Acidic residues" evidence="1">
    <location>
        <begin position="48"/>
        <end position="60"/>
    </location>
</feature>
<evidence type="ECO:0000256" key="1">
    <source>
        <dbReference type="SAM" id="MobiDB-lite"/>
    </source>
</evidence>
<proteinExistence type="predicted"/>
<feature type="region of interest" description="Disordered" evidence="1">
    <location>
        <begin position="1"/>
        <end position="60"/>
    </location>
</feature>
<dbReference type="Proteomes" id="UP000189777">
    <property type="component" value="Unassembled WGS sequence"/>
</dbReference>
<organism evidence="2 3">
    <name type="scientific">Krasilnikoviella flava</name>
    <dbReference type="NCBI Taxonomy" id="526729"/>
    <lineage>
        <taxon>Bacteria</taxon>
        <taxon>Bacillati</taxon>
        <taxon>Actinomycetota</taxon>
        <taxon>Actinomycetes</taxon>
        <taxon>Micrococcales</taxon>
        <taxon>Promicromonosporaceae</taxon>
        <taxon>Krasilnikoviella</taxon>
    </lineage>
</organism>
<reference evidence="2 3" key="1">
    <citation type="submission" date="2017-02" db="EMBL/GenBank/DDBJ databases">
        <authorList>
            <person name="Peterson S.W."/>
        </authorList>
    </citation>
    <scope>NUCLEOTIDE SEQUENCE [LARGE SCALE GENOMIC DNA]</scope>
    <source>
        <strain evidence="2 3">DSM 21481</strain>
    </source>
</reference>
<feature type="compositionally biased region" description="Basic and acidic residues" evidence="1">
    <location>
        <begin position="1"/>
        <end position="30"/>
    </location>
</feature>
<dbReference type="EMBL" id="FUZQ01000001">
    <property type="protein sequence ID" value="SKC41627.1"/>
    <property type="molecule type" value="Genomic_DNA"/>
</dbReference>
<dbReference type="RefSeq" id="WP_079571288.1">
    <property type="nucleotide sequence ID" value="NZ_FUZQ01000001.1"/>
</dbReference>
<keyword evidence="3" id="KW-1185">Reference proteome</keyword>
<protein>
    <submittedName>
        <fullName evidence="2">Uncharacterized protein</fullName>
    </submittedName>
</protein>
<evidence type="ECO:0000313" key="2">
    <source>
        <dbReference type="EMBL" id="SKC41627.1"/>
    </source>
</evidence>
<sequence>MSEHPTERDRPDEDDPRHQAERERAVHDGDAGQAADVGAVPGEKPKDDPDEEGEDRFDAG</sequence>
<evidence type="ECO:0000313" key="3">
    <source>
        <dbReference type="Proteomes" id="UP000189777"/>
    </source>
</evidence>
<accession>A0A1T5IR21</accession>